<name>E3H6X5_ILYPC</name>
<organism evidence="3 4">
    <name type="scientific">Ilyobacter polytropus (strain ATCC 51220 / DSM 2926 / LMG 16218 / CuHBu1)</name>
    <dbReference type="NCBI Taxonomy" id="572544"/>
    <lineage>
        <taxon>Bacteria</taxon>
        <taxon>Fusobacteriati</taxon>
        <taxon>Fusobacteriota</taxon>
        <taxon>Fusobacteriia</taxon>
        <taxon>Fusobacteriales</taxon>
        <taxon>Fusobacteriaceae</taxon>
        <taxon>Ilyobacter</taxon>
    </lineage>
</organism>
<evidence type="ECO:0000313" key="3">
    <source>
        <dbReference type="EMBL" id="ADO82494.1"/>
    </source>
</evidence>
<evidence type="ECO:0000313" key="4">
    <source>
        <dbReference type="Proteomes" id="UP000006875"/>
    </source>
</evidence>
<feature type="compositionally biased region" description="Polar residues" evidence="1">
    <location>
        <begin position="143"/>
        <end position="154"/>
    </location>
</feature>
<keyword evidence="4" id="KW-1185">Reference proteome</keyword>
<keyword evidence="2" id="KW-0732">Signal</keyword>
<dbReference type="KEGG" id="ipo:Ilyop_0707"/>
<feature type="signal peptide" evidence="2">
    <location>
        <begin position="1"/>
        <end position="22"/>
    </location>
</feature>
<dbReference type="Proteomes" id="UP000006875">
    <property type="component" value="Chromosome"/>
</dbReference>
<protein>
    <submittedName>
        <fullName evidence="3">Uncharacterized protein</fullName>
    </submittedName>
</protein>
<reference evidence="3 4" key="1">
    <citation type="journal article" date="2010" name="Stand. Genomic Sci.">
        <title>Complete genome sequence of Ilyobacter polytropus type strain (CuHbu1).</title>
        <authorList>
            <person name="Sikorski J."/>
            <person name="Chertkov O."/>
            <person name="Lapidus A."/>
            <person name="Nolan M."/>
            <person name="Lucas S."/>
            <person name="Del Rio T.G."/>
            <person name="Tice H."/>
            <person name="Cheng J.F."/>
            <person name="Tapia R."/>
            <person name="Han C."/>
            <person name="Goodwin L."/>
            <person name="Pitluck S."/>
            <person name="Liolios K."/>
            <person name="Ivanova N."/>
            <person name="Mavromatis K."/>
            <person name="Mikhailova N."/>
            <person name="Pati A."/>
            <person name="Chen A."/>
            <person name="Palaniappan K."/>
            <person name="Land M."/>
            <person name="Hauser L."/>
            <person name="Chang Y.J."/>
            <person name="Jeffries C.D."/>
            <person name="Brambilla E."/>
            <person name="Yasawong M."/>
            <person name="Rohde M."/>
            <person name="Pukall R."/>
            <person name="Spring S."/>
            <person name="Goker M."/>
            <person name="Woyke T."/>
            <person name="Bristow J."/>
            <person name="Eisen J.A."/>
            <person name="Markowitz V."/>
            <person name="Hugenholtz P."/>
            <person name="Kyrpides N.C."/>
            <person name="Klenk H.P."/>
        </authorList>
    </citation>
    <scope>NUCLEOTIDE SEQUENCE [LARGE SCALE GENOMIC DNA]</scope>
    <source>
        <strain evidence="4">ATCC 51220 / DSM 2926 / LMG 16218 / CuHBu1</strain>
    </source>
</reference>
<feature type="region of interest" description="Disordered" evidence="1">
    <location>
        <begin position="134"/>
        <end position="156"/>
    </location>
</feature>
<sequence>MNMKKMVAIMALSMSAVSFAKAGTPVNSNVKNTGQQVMRHQQAVILTPEQQKEFYEMNQEAMKISKSYMIQIRETELDMQKELLKDKPNMKKLDKLINKKAAFKIKREKTMLDYRIQLKEKFGIDNFHGAMRQNMKNNKGRKNPSNQKLTQEQQQEIRKNNIDNRKENLEYRLQIREIKLDMQKEMLSENPNMEKIEMLTEKRIKIQSEMEKTMLRNRLELKEKFYDYITESDMEN</sequence>
<evidence type="ECO:0000256" key="2">
    <source>
        <dbReference type="SAM" id="SignalP"/>
    </source>
</evidence>
<gene>
    <name evidence="3" type="ordered locus">Ilyop_0707</name>
</gene>
<dbReference type="EMBL" id="CP002281">
    <property type="protein sequence ID" value="ADO82494.1"/>
    <property type="molecule type" value="Genomic_DNA"/>
</dbReference>
<dbReference type="Gene3D" id="1.20.120.1490">
    <property type="match status" value="2"/>
</dbReference>
<dbReference type="HOGENOM" id="CLU_1174137_0_0_0"/>
<evidence type="ECO:0000256" key="1">
    <source>
        <dbReference type="SAM" id="MobiDB-lite"/>
    </source>
</evidence>
<dbReference type="AlphaFoldDB" id="E3H6X5"/>
<proteinExistence type="predicted"/>
<feature type="chain" id="PRO_5003170703" evidence="2">
    <location>
        <begin position="23"/>
        <end position="236"/>
    </location>
</feature>
<dbReference type="RefSeq" id="WP_013387164.1">
    <property type="nucleotide sequence ID" value="NC_014632.1"/>
</dbReference>
<accession>E3H6X5</accession>